<dbReference type="GO" id="GO:0005759">
    <property type="term" value="C:mitochondrial matrix"/>
    <property type="evidence" value="ECO:0007669"/>
    <property type="project" value="InterPro"/>
</dbReference>
<evidence type="ECO:0000313" key="2">
    <source>
        <dbReference type="Proteomes" id="UP000504635"/>
    </source>
</evidence>
<dbReference type="SUPFAM" id="SSF54529">
    <property type="entry name" value="Mitochondrial glycoprotein MAM33-like"/>
    <property type="match status" value="1"/>
</dbReference>
<gene>
    <name evidence="3" type="primary">LOC115885199</name>
</gene>
<dbReference type="RefSeq" id="XP_030759886.1">
    <property type="nucleotide sequence ID" value="XM_030904026.1"/>
</dbReference>
<name>A0A6J2Y9H3_SITOR</name>
<evidence type="ECO:0000313" key="3">
    <source>
        <dbReference type="RefSeq" id="XP_030759886.1"/>
    </source>
</evidence>
<dbReference type="GO" id="GO:0042256">
    <property type="term" value="P:cytosolic ribosome assembly"/>
    <property type="evidence" value="ECO:0007669"/>
    <property type="project" value="TreeGrafter"/>
</dbReference>
<dbReference type="OrthoDB" id="278212at2759"/>
<protein>
    <submittedName>
        <fullName evidence="3">Complement component 1 Q subcomponent-binding protein, mitochondrial isoform X1</fullName>
    </submittedName>
</protein>
<dbReference type="FunFam" id="3.10.280.10:FF:000005">
    <property type="entry name" value="Glycoprotein gC1qBP, putative"/>
    <property type="match status" value="1"/>
</dbReference>
<accession>A0A6J2Y9H3</accession>
<dbReference type="FunCoup" id="A0A6J2Y9H3">
    <property type="interactions" value="1532"/>
</dbReference>
<dbReference type="CTD" id="37006"/>
<dbReference type="PANTHER" id="PTHR10826">
    <property type="entry name" value="COMPLEMENT COMPONENT 1"/>
    <property type="match status" value="1"/>
</dbReference>
<dbReference type="Proteomes" id="UP000504635">
    <property type="component" value="Unplaced"/>
</dbReference>
<dbReference type="InParanoid" id="A0A6J2Y9H3"/>
<dbReference type="Pfam" id="PF02330">
    <property type="entry name" value="MAM33"/>
    <property type="match status" value="1"/>
</dbReference>
<keyword evidence="2" id="KW-1185">Reference proteome</keyword>
<dbReference type="PANTHER" id="PTHR10826:SF1">
    <property type="entry name" value="COMPLEMENT COMPONENT 1 Q SUBCOMPONENT-BINDING PROTEIN, MITOCHONDRIAL"/>
    <property type="match status" value="1"/>
</dbReference>
<dbReference type="InterPro" id="IPR003428">
    <property type="entry name" value="MAM33"/>
</dbReference>
<dbReference type="KEGG" id="soy:115885199"/>
<proteinExistence type="inferred from homology"/>
<reference evidence="3" key="1">
    <citation type="submission" date="2025-08" db="UniProtKB">
        <authorList>
            <consortium name="RefSeq"/>
        </authorList>
    </citation>
    <scope>IDENTIFICATION</scope>
    <source>
        <tissue evidence="3">Gonads</tissue>
    </source>
</reference>
<comment type="similarity">
    <text evidence="1">Belongs to the MAM33 family.</text>
</comment>
<dbReference type="InterPro" id="IPR036561">
    <property type="entry name" value="MAM33_sf"/>
</dbReference>
<dbReference type="AlphaFoldDB" id="A0A6J2Y9H3"/>
<evidence type="ECO:0000256" key="1">
    <source>
        <dbReference type="ARBA" id="ARBA00005457"/>
    </source>
</evidence>
<dbReference type="GeneID" id="115885199"/>
<dbReference type="Gene3D" id="3.10.280.10">
    <property type="entry name" value="Mitochondrial glycoprotein"/>
    <property type="match status" value="1"/>
</dbReference>
<sequence>MNSIFKVALRVNNLKGFINPVRCGLLTSSTQKVTTRNLWHLSNKLQVNPKTYNDFGSCNCGNVKYVHTKAEKELVEFLTEEILAERKAQKVKTIPTEIDGFKANLNGAEVTLTKKTDTETIKISFNVNHSVDSDAEPEINDSMDKPEIGELKSKPAFRIDFSRADTNISILCSFVAPNEQDDGYNDSFGIDEVSIYNGEWNENVYSVSGEVLDTYLYDLLLNYLEEKGISNEFVEKLSNYSTAYEHSAYIGLLEGLSKFIAGK</sequence>
<organism evidence="2 3">
    <name type="scientific">Sitophilus oryzae</name>
    <name type="common">Rice weevil</name>
    <name type="synonym">Curculio oryzae</name>
    <dbReference type="NCBI Taxonomy" id="7048"/>
    <lineage>
        <taxon>Eukaryota</taxon>
        <taxon>Metazoa</taxon>
        <taxon>Ecdysozoa</taxon>
        <taxon>Arthropoda</taxon>
        <taxon>Hexapoda</taxon>
        <taxon>Insecta</taxon>
        <taxon>Pterygota</taxon>
        <taxon>Neoptera</taxon>
        <taxon>Endopterygota</taxon>
        <taxon>Coleoptera</taxon>
        <taxon>Polyphaga</taxon>
        <taxon>Cucujiformia</taxon>
        <taxon>Curculionidae</taxon>
        <taxon>Dryophthorinae</taxon>
        <taxon>Sitophilus</taxon>
    </lineage>
</organism>